<sequence length="757" mass="80783">MAVASPISSFVFFVFFSFFLIPATLSIAFESPETFIVHVSRSDKPTIFTTHRHWFSSIIASLPPSHHPSKLLYTYQRSIHVFSASLTAAQAKELRRISGVLSVIPDRVRHIHTTRTPHFLGLTDSFGLWPNSDYADDVIIGVLDSGIWPERPCFSDTGISPTGPNFPESSCNRKIIGARAYYRGYEAGLGKPMDEIKSPRDTEGHGTHTASTAAGSVVANASFYQYAKGEARGMAFKARIAAYKICWSSGCYDSDILAAMDQAITDGVHVISLSVGDTDQAPLYDHDSIAIGAFRAVEHGVLVSCSAGIPVPIRTLPPTSLPGFSRSFPADVILGDGRIFGGVSLYSGDPLGETKLPLVNAEDCGSKYCYSGELNSSKVAGKLVLCDRGGNARVEKGIAVNLAGGAGMIIANLADSGEELIADAHLIPATMVGQTAGDKIRDYIGSDSSPTATIAFKGTVVGTSPSAPRVAAFSSRGPNYLTAEILKPDVIAPGVNILAGWTGYTGPTDLDIDTRRVNFNIISGTSISCPHVSGLAALLRKAYPKWTPAAIKSALMTTAYNVDNTGKSIIDIATGERSTPLVHGAGHVEPNKALDPGLVYDMGVGDYVAFLCAIGYDSRRIAVFVRDPAMVDCGALSFGSPGNLNYPSFSVVFDTNNRVVKYKRVVKNVGSLIDVVYEVKVSDHPPGVEVSVSPSKLVFSIENQTLSYEITFSSVELERVGDATVSISKSAFGSIEWTDGVHVVRSPIAVEWREDSK</sequence>
<keyword evidence="6" id="KW-0325">Glycoprotein</keyword>
<feature type="domain" description="Subtilisin-like protease fibronectin type-III" evidence="13">
    <location>
        <begin position="643"/>
        <end position="750"/>
    </location>
</feature>
<evidence type="ECO:0000313" key="15">
    <source>
        <dbReference type="Proteomes" id="UP001642360"/>
    </source>
</evidence>
<evidence type="ECO:0000256" key="5">
    <source>
        <dbReference type="ARBA" id="ARBA00022825"/>
    </source>
</evidence>
<feature type="domain" description="Inhibitor I9" evidence="12">
    <location>
        <begin position="34"/>
        <end position="112"/>
    </location>
</feature>
<dbReference type="Pfam" id="PF00082">
    <property type="entry name" value="Peptidase_S8"/>
    <property type="match status" value="2"/>
</dbReference>
<dbReference type="Pfam" id="PF17766">
    <property type="entry name" value="fn3_6"/>
    <property type="match status" value="1"/>
</dbReference>
<evidence type="ECO:0000259" key="13">
    <source>
        <dbReference type="Pfam" id="PF17766"/>
    </source>
</evidence>
<evidence type="ECO:0000256" key="7">
    <source>
        <dbReference type="PIRSR" id="PIRSR615500-1"/>
    </source>
</evidence>
<accession>A0ABC8SM08</accession>
<dbReference type="FunFam" id="3.30.70.80:FF:000003">
    <property type="entry name" value="Subtilisin-like protease SBT1.9"/>
    <property type="match status" value="1"/>
</dbReference>
<dbReference type="InterPro" id="IPR037045">
    <property type="entry name" value="S8pro/Inhibitor_I9_sf"/>
</dbReference>
<dbReference type="InterPro" id="IPR003137">
    <property type="entry name" value="PA_domain"/>
</dbReference>
<evidence type="ECO:0000313" key="14">
    <source>
        <dbReference type="EMBL" id="CAK9156870.1"/>
    </source>
</evidence>
<dbReference type="InterPro" id="IPR036852">
    <property type="entry name" value="Peptidase_S8/S53_dom_sf"/>
</dbReference>
<evidence type="ECO:0000256" key="2">
    <source>
        <dbReference type="ARBA" id="ARBA00022670"/>
    </source>
</evidence>
<dbReference type="EMBL" id="CAUOFW020002918">
    <property type="protein sequence ID" value="CAK9156870.1"/>
    <property type="molecule type" value="Genomic_DNA"/>
</dbReference>
<dbReference type="GO" id="GO:0004252">
    <property type="term" value="F:serine-type endopeptidase activity"/>
    <property type="evidence" value="ECO:0007669"/>
    <property type="project" value="UniProtKB-UniRule"/>
</dbReference>
<dbReference type="CDD" id="cd02120">
    <property type="entry name" value="PA_subtilisin_like"/>
    <property type="match status" value="1"/>
</dbReference>
<dbReference type="InterPro" id="IPR046450">
    <property type="entry name" value="PA_dom_sf"/>
</dbReference>
<feature type="domain" description="Peptidase S8/S53" evidence="10">
    <location>
        <begin position="136"/>
        <end position="308"/>
    </location>
</feature>
<dbReference type="InterPro" id="IPR010259">
    <property type="entry name" value="S8pro/Inhibitor_I9"/>
</dbReference>
<keyword evidence="15" id="KW-1185">Reference proteome</keyword>
<reference evidence="14 15" key="1">
    <citation type="submission" date="2024-02" db="EMBL/GenBank/DDBJ databases">
        <authorList>
            <person name="Vignale AGUSTIN F."/>
            <person name="Sosa J E."/>
            <person name="Modenutti C."/>
        </authorList>
    </citation>
    <scope>NUCLEOTIDE SEQUENCE [LARGE SCALE GENOMIC DNA]</scope>
</reference>
<dbReference type="AlphaFoldDB" id="A0ABC8SM08"/>
<organism evidence="14 15">
    <name type="scientific">Ilex paraguariensis</name>
    <name type="common">yerba mate</name>
    <dbReference type="NCBI Taxonomy" id="185542"/>
    <lineage>
        <taxon>Eukaryota</taxon>
        <taxon>Viridiplantae</taxon>
        <taxon>Streptophyta</taxon>
        <taxon>Embryophyta</taxon>
        <taxon>Tracheophyta</taxon>
        <taxon>Spermatophyta</taxon>
        <taxon>Magnoliopsida</taxon>
        <taxon>eudicotyledons</taxon>
        <taxon>Gunneridae</taxon>
        <taxon>Pentapetalae</taxon>
        <taxon>asterids</taxon>
        <taxon>campanulids</taxon>
        <taxon>Aquifoliales</taxon>
        <taxon>Aquifoliaceae</taxon>
        <taxon>Ilex</taxon>
    </lineage>
</organism>
<feature type="active site" description="Charge relay system" evidence="7 8">
    <location>
        <position position="526"/>
    </location>
</feature>
<name>A0ABC8SM08_9AQUA</name>
<evidence type="ECO:0000256" key="3">
    <source>
        <dbReference type="ARBA" id="ARBA00022729"/>
    </source>
</evidence>
<comment type="similarity">
    <text evidence="1 8">Belongs to the peptidase S8 family.</text>
</comment>
<dbReference type="InterPro" id="IPR041469">
    <property type="entry name" value="Subtilisin-like_FN3"/>
</dbReference>
<feature type="signal peptide" evidence="9">
    <location>
        <begin position="1"/>
        <end position="26"/>
    </location>
</feature>
<feature type="active site" description="Charge relay system" evidence="7 8">
    <location>
        <position position="205"/>
    </location>
</feature>
<keyword evidence="4 8" id="KW-0378">Hydrolase</keyword>
<dbReference type="InterPro" id="IPR000209">
    <property type="entry name" value="Peptidase_S8/S53_dom"/>
</dbReference>
<keyword evidence="3 9" id="KW-0732">Signal</keyword>
<feature type="domain" description="PA" evidence="11">
    <location>
        <begin position="356"/>
        <end position="440"/>
    </location>
</feature>
<dbReference type="InterPro" id="IPR023828">
    <property type="entry name" value="Peptidase_S8_Ser-AS"/>
</dbReference>
<feature type="domain" description="Peptidase S8/S53" evidence="10">
    <location>
        <begin position="460"/>
        <end position="563"/>
    </location>
</feature>
<feature type="active site" description="Charge relay system" evidence="7 8">
    <location>
        <position position="144"/>
    </location>
</feature>
<dbReference type="Gene3D" id="2.60.40.2310">
    <property type="match status" value="1"/>
</dbReference>
<dbReference type="Gene3D" id="3.30.70.80">
    <property type="entry name" value="Peptidase S8 propeptide/proteinase inhibitor I9"/>
    <property type="match status" value="1"/>
</dbReference>
<dbReference type="SUPFAM" id="SSF52025">
    <property type="entry name" value="PA domain"/>
    <property type="match status" value="1"/>
</dbReference>
<dbReference type="InterPro" id="IPR015500">
    <property type="entry name" value="Peptidase_S8_subtilisin-rel"/>
</dbReference>
<dbReference type="SUPFAM" id="SSF52743">
    <property type="entry name" value="Subtilisin-like"/>
    <property type="match status" value="1"/>
</dbReference>
<evidence type="ECO:0000256" key="6">
    <source>
        <dbReference type="ARBA" id="ARBA00023180"/>
    </source>
</evidence>
<dbReference type="FunFam" id="3.50.30.30:FF:000005">
    <property type="entry name" value="subtilisin-like protease SBT1.5"/>
    <property type="match status" value="1"/>
</dbReference>
<dbReference type="Gene3D" id="3.50.30.30">
    <property type="match status" value="1"/>
</dbReference>
<evidence type="ECO:0000259" key="10">
    <source>
        <dbReference type="Pfam" id="PF00082"/>
    </source>
</evidence>
<protein>
    <recommendedName>
        <fullName evidence="16">Subtilisin-like protease SBT1.4</fullName>
    </recommendedName>
</protein>
<dbReference type="GO" id="GO:0006508">
    <property type="term" value="P:proteolysis"/>
    <property type="evidence" value="ECO:0007669"/>
    <property type="project" value="UniProtKB-KW"/>
</dbReference>
<dbReference type="CDD" id="cd04852">
    <property type="entry name" value="Peptidases_S8_3"/>
    <property type="match status" value="1"/>
</dbReference>
<evidence type="ECO:0000256" key="1">
    <source>
        <dbReference type="ARBA" id="ARBA00011073"/>
    </source>
</evidence>
<keyword evidence="5 8" id="KW-0720">Serine protease</keyword>
<evidence type="ECO:0008006" key="16">
    <source>
        <dbReference type="Google" id="ProtNLM"/>
    </source>
</evidence>
<dbReference type="PROSITE" id="PS51892">
    <property type="entry name" value="SUBTILASE"/>
    <property type="match status" value="1"/>
</dbReference>
<feature type="non-terminal residue" evidence="14">
    <location>
        <position position="757"/>
    </location>
</feature>
<comment type="caution">
    <text evidence="14">The sequence shown here is derived from an EMBL/GenBank/DDBJ whole genome shotgun (WGS) entry which is preliminary data.</text>
</comment>
<dbReference type="InterPro" id="IPR034197">
    <property type="entry name" value="Peptidases_S8_3"/>
</dbReference>
<evidence type="ECO:0000259" key="12">
    <source>
        <dbReference type="Pfam" id="PF05922"/>
    </source>
</evidence>
<dbReference type="Pfam" id="PF05922">
    <property type="entry name" value="Inhibitor_I9"/>
    <property type="match status" value="1"/>
</dbReference>
<dbReference type="Gene3D" id="3.40.50.200">
    <property type="entry name" value="Peptidase S8/S53 domain"/>
    <property type="match status" value="1"/>
</dbReference>
<evidence type="ECO:0000256" key="4">
    <source>
        <dbReference type="ARBA" id="ARBA00022801"/>
    </source>
</evidence>
<proteinExistence type="inferred from homology"/>
<evidence type="ECO:0000259" key="11">
    <source>
        <dbReference type="Pfam" id="PF02225"/>
    </source>
</evidence>
<dbReference type="InterPro" id="IPR045051">
    <property type="entry name" value="SBT"/>
</dbReference>
<dbReference type="PRINTS" id="PR00723">
    <property type="entry name" value="SUBTILISIN"/>
</dbReference>
<evidence type="ECO:0000256" key="8">
    <source>
        <dbReference type="PROSITE-ProRule" id="PRU01240"/>
    </source>
</evidence>
<dbReference type="Pfam" id="PF02225">
    <property type="entry name" value="PA"/>
    <property type="match status" value="1"/>
</dbReference>
<evidence type="ECO:0000256" key="9">
    <source>
        <dbReference type="SAM" id="SignalP"/>
    </source>
</evidence>
<dbReference type="Proteomes" id="UP001642360">
    <property type="component" value="Unassembled WGS sequence"/>
</dbReference>
<dbReference type="PANTHER" id="PTHR10795">
    <property type="entry name" value="PROPROTEIN CONVERTASE SUBTILISIN/KEXIN"/>
    <property type="match status" value="1"/>
</dbReference>
<keyword evidence="2 8" id="KW-0645">Protease</keyword>
<feature type="chain" id="PRO_5044747972" description="Subtilisin-like protease SBT1.4" evidence="9">
    <location>
        <begin position="27"/>
        <end position="757"/>
    </location>
</feature>
<dbReference type="PROSITE" id="PS00138">
    <property type="entry name" value="SUBTILASE_SER"/>
    <property type="match status" value="1"/>
</dbReference>
<gene>
    <name evidence="14" type="ORF">ILEXP_LOCUS25421</name>
</gene>